<proteinExistence type="predicted"/>
<protein>
    <recommendedName>
        <fullName evidence="3">Ferrochelatase</fullName>
    </recommendedName>
</protein>
<evidence type="ECO:0000313" key="1">
    <source>
        <dbReference type="EMBL" id="MDO2408561.1"/>
    </source>
</evidence>
<dbReference type="EMBL" id="JAULJQ010000001">
    <property type="protein sequence ID" value="MDO2408561.1"/>
    <property type="molecule type" value="Genomic_DNA"/>
</dbReference>
<sequence>MNIQNLAGILGAKLLSEPIISEICGFCFDERKIRTGECFFAPNLKSAKIAVNNGAYAIVGDIEPFDSEVAFLHCNDVDTAILRLLRYEISQKNIKIIFASKIQIALLNCLSGDFSLLPKSLVHAYFALKKSKQGEMIFAPNDERLKNLSFDGCELGVINSIKSRSQSLFYSDFVFASRHYDLPLSPVFLPEFLGILDFFASVNFSEFALKDFRDFEYFKPLFVGVNNEPFAPSNRAFVCVNDEEILGLVFSYFNKKIKSDFVLALPKNMKKNKNFVNAKLIEFESLSELKALSFRRFALVFCDYNELKERLMPAKVIENTLF</sequence>
<gene>
    <name evidence="1" type="ORF">Q2362_00420</name>
</gene>
<name>A0ABT8T5C0_9BACT</name>
<evidence type="ECO:0008006" key="3">
    <source>
        <dbReference type="Google" id="ProtNLM"/>
    </source>
</evidence>
<accession>A0ABT8T5C0</accession>
<dbReference type="Proteomes" id="UP001171111">
    <property type="component" value="Unassembled WGS sequence"/>
</dbReference>
<reference evidence="1 2" key="1">
    <citation type="submission" date="2023-06" db="EMBL/GenBank/DDBJ databases">
        <title>Campylobacter magnum sp. nov., isolated from cecal contents of domestic pigs (Sus scrofa domesticus).</title>
        <authorList>
            <person name="Papic B."/>
            <person name="Gruntar I."/>
        </authorList>
    </citation>
    <scope>NUCLEOTIDE SEQUENCE [LARGE SCALE GENOMIC DNA]</scope>
    <source>
        <strain evidence="2">34484-21</strain>
    </source>
</reference>
<dbReference type="RefSeq" id="WP_302243278.1">
    <property type="nucleotide sequence ID" value="NZ_JAULJQ010000001.1"/>
</dbReference>
<keyword evidence="2" id="KW-1185">Reference proteome</keyword>
<evidence type="ECO:0000313" key="2">
    <source>
        <dbReference type="Proteomes" id="UP001171111"/>
    </source>
</evidence>
<organism evidence="1 2">
    <name type="scientific">Campylobacter magnus</name>
    <dbReference type="NCBI Taxonomy" id="3026462"/>
    <lineage>
        <taxon>Bacteria</taxon>
        <taxon>Pseudomonadati</taxon>
        <taxon>Campylobacterota</taxon>
        <taxon>Epsilonproteobacteria</taxon>
        <taxon>Campylobacterales</taxon>
        <taxon>Campylobacteraceae</taxon>
        <taxon>Campylobacter</taxon>
    </lineage>
</organism>
<comment type="caution">
    <text evidence="1">The sequence shown here is derived from an EMBL/GenBank/DDBJ whole genome shotgun (WGS) entry which is preliminary data.</text>
</comment>